<name>A0ABV7Y4G2_9ACTN</name>
<evidence type="ECO:0000313" key="7">
    <source>
        <dbReference type="Proteomes" id="UP001595699"/>
    </source>
</evidence>
<keyword evidence="7" id="KW-1185">Reference proteome</keyword>
<dbReference type="Proteomes" id="UP001595699">
    <property type="component" value="Unassembled WGS sequence"/>
</dbReference>
<comment type="pathway">
    <text evidence="1">Lipid metabolism; butanoate metabolism.</text>
</comment>
<dbReference type="Pfam" id="PF02737">
    <property type="entry name" value="3HCDH_N"/>
    <property type="match status" value="1"/>
</dbReference>
<proteinExistence type="inferred from homology"/>
<evidence type="ECO:0000313" key="6">
    <source>
        <dbReference type="EMBL" id="MFC3759603.1"/>
    </source>
</evidence>
<comment type="similarity">
    <text evidence="2">Belongs to the 3-hydroxyacyl-CoA dehydrogenase family.</text>
</comment>
<evidence type="ECO:0000259" key="5">
    <source>
        <dbReference type="Pfam" id="PF02737"/>
    </source>
</evidence>
<sequence length="288" mass="30386">MAQQGAGKVAVVGAGLMGSGIAQVAATGGWNVVVRDVTQEALDRGLGGIKASLDKFVSKDKLTAEEADAALGRITTTTDLDAVADADLVVEAVFERIELKHEVFKELDRLAKDDAVLATNTSALPITKIAAVTQRPESVVGTHFFSPVPMMALCELVRGHRTSDETLARAKSFAEDAGKTCIVVTRDVAGFVTTRLISALVVEAVKLYESGVASAEDIDIACKLGFGHAMGPLATTDLTGVDVLKHATENIWNETADPKFFPPELLARMVDAGALGRKSGHGFYDYGK</sequence>
<dbReference type="GO" id="GO:0003857">
    <property type="term" value="F:(3S)-3-hydroxyacyl-CoA dehydrogenase (NAD+) activity"/>
    <property type="evidence" value="ECO:0007669"/>
    <property type="project" value="UniProtKB-EC"/>
</dbReference>
<dbReference type="InterPro" id="IPR022694">
    <property type="entry name" value="3-OHacyl-CoA_DH"/>
</dbReference>
<reference evidence="7" key="1">
    <citation type="journal article" date="2019" name="Int. J. Syst. Evol. Microbiol.">
        <title>The Global Catalogue of Microorganisms (GCM) 10K type strain sequencing project: providing services to taxonomists for standard genome sequencing and annotation.</title>
        <authorList>
            <consortium name="The Broad Institute Genomics Platform"/>
            <consortium name="The Broad Institute Genome Sequencing Center for Infectious Disease"/>
            <person name="Wu L."/>
            <person name="Ma J."/>
        </authorList>
    </citation>
    <scope>NUCLEOTIDE SEQUENCE [LARGE SCALE GENOMIC DNA]</scope>
    <source>
        <strain evidence="7">CGMCC 4.7241</strain>
    </source>
</reference>
<dbReference type="EMBL" id="JBHRZH010000001">
    <property type="protein sequence ID" value="MFC3759603.1"/>
    <property type="molecule type" value="Genomic_DNA"/>
</dbReference>
<dbReference type="Pfam" id="PF00725">
    <property type="entry name" value="3HCDH"/>
    <property type="match status" value="1"/>
</dbReference>
<dbReference type="PANTHER" id="PTHR48075:SF5">
    <property type="entry name" value="3-HYDROXYBUTYRYL-COA DEHYDROGENASE"/>
    <property type="match status" value="1"/>
</dbReference>
<dbReference type="PANTHER" id="PTHR48075">
    <property type="entry name" value="3-HYDROXYACYL-COA DEHYDROGENASE FAMILY PROTEIN"/>
    <property type="match status" value="1"/>
</dbReference>
<gene>
    <name evidence="6" type="ORF">ACFOUW_02015</name>
</gene>
<dbReference type="InterPro" id="IPR006176">
    <property type="entry name" value="3-OHacyl-CoA_DH_NAD-bd"/>
</dbReference>
<dbReference type="InterPro" id="IPR006180">
    <property type="entry name" value="3-OHacyl-CoA_DH_CS"/>
</dbReference>
<feature type="domain" description="3-hydroxyacyl-CoA dehydrogenase NAD binding" evidence="5">
    <location>
        <begin position="8"/>
        <end position="187"/>
    </location>
</feature>
<evidence type="ECO:0000256" key="1">
    <source>
        <dbReference type="ARBA" id="ARBA00005086"/>
    </source>
</evidence>
<protein>
    <submittedName>
        <fullName evidence="6">3-hydroxyacyl-CoA dehydrogenase family protein</fullName>
        <ecNumber evidence="6">1.1.1.35</ecNumber>
    </submittedName>
</protein>
<dbReference type="RefSeq" id="WP_205122023.1">
    <property type="nucleotide sequence ID" value="NZ_JAFBCM010000001.1"/>
</dbReference>
<evidence type="ECO:0000259" key="4">
    <source>
        <dbReference type="Pfam" id="PF00725"/>
    </source>
</evidence>
<dbReference type="EC" id="1.1.1.35" evidence="6"/>
<dbReference type="NCBIfam" id="NF005875">
    <property type="entry name" value="PRK07819.1"/>
    <property type="match status" value="1"/>
</dbReference>
<dbReference type="SUPFAM" id="SSF48179">
    <property type="entry name" value="6-phosphogluconate dehydrogenase C-terminal domain-like"/>
    <property type="match status" value="1"/>
</dbReference>
<keyword evidence="3 6" id="KW-0560">Oxidoreductase</keyword>
<dbReference type="InterPro" id="IPR008927">
    <property type="entry name" value="6-PGluconate_DH-like_C_sf"/>
</dbReference>
<feature type="domain" description="3-hydroxyacyl-CoA dehydrogenase C-terminal" evidence="4">
    <location>
        <begin position="190"/>
        <end position="286"/>
    </location>
</feature>
<evidence type="ECO:0000256" key="2">
    <source>
        <dbReference type="ARBA" id="ARBA00009463"/>
    </source>
</evidence>
<accession>A0ABV7Y4G2</accession>
<dbReference type="PIRSF" id="PIRSF000105">
    <property type="entry name" value="HCDH"/>
    <property type="match status" value="1"/>
</dbReference>
<comment type="caution">
    <text evidence="6">The sequence shown here is derived from an EMBL/GenBank/DDBJ whole genome shotgun (WGS) entry which is preliminary data.</text>
</comment>
<dbReference type="PROSITE" id="PS00067">
    <property type="entry name" value="3HCDH"/>
    <property type="match status" value="1"/>
</dbReference>
<dbReference type="Gene3D" id="1.10.1040.10">
    <property type="entry name" value="N-(1-d-carboxylethyl)-l-norvaline Dehydrogenase, domain 2"/>
    <property type="match status" value="1"/>
</dbReference>
<dbReference type="InterPro" id="IPR013328">
    <property type="entry name" value="6PGD_dom2"/>
</dbReference>
<dbReference type="SUPFAM" id="SSF51735">
    <property type="entry name" value="NAD(P)-binding Rossmann-fold domains"/>
    <property type="match status" value="1"/>
</dbReference>
<evidence type="ECO:0000256" key="3">
    <source>
        <dbReference type="ARBA" id="ARBA00023002"/>
    </source>
</evidence>
<organism evidence="6 7">
    <name type="scientific">Tenggerimyces flavus</name>
    <dbReference type="NCBI Taxonomy" id="1708749"/>
    <lineage>
        <taxon>Bacteria</taxon>
        <taxon>Bacillati</taxon>
        <taxon>Actinomycetota</taxon>
        <taxon>Actinomycetes</taxon>
        <taxon>Propionibacteriales</taxon>
        <taxon>Nocardioidaceae</taxon>
        <taxon>Tenggerimyces</taxon>
    </lineage>
</organism>
<dbReference type="Gene3D" id="3.40.50.720">
    <property type="entry name" value="NAD(P)-binding Rossmann-like Domain"/>
    <property type="match status" value="1"/>
</dbReference>
<dbReference type="InterPro" id="IPR036291">
    <property type="entry name" value="NAD(P)-bd_dom_sf"/>
</dbReference>
<dbReference type="InterPro" id="IPR006108">
    <property type="entry name" value="3HC_DH_C"/>
</dbReference>